<proteinExistence type="predicted"/>
<reference evidence="1 2" key="1">
    <citation type="submission" date="2023-07" db="EMBL/GenBank/DDBJ databases">
        <title>Sorghum-associated microbial communities from plants grown in Nebraska, USA.</title>
        <authorList>
            <person name="Schachtman D."/>
        </authorList>
    </citation>
    <scope>NUCLEOTIDE SEQUENCE [LARGE SCALE GENOMIC DNA]</scope>
    <source>
        <strain evidence="1 2">DS1027</strain>
    </source>
</reference>
<keyword evidence="2" id="KW-1185">Reference proteome</keyword>
<dbReference type="Proteomes" id="UP001184150">
    <property type="component" value="Unassembled WGS sequence"/>
</dbReference>
<sequence>MLKPAMDLATFEPKARPVVDTLWAIGNAGRLMLRGGMR</sequence>
<evidence type="ECO:0000313" key="1">
    <source>
        <dbReference type="EMBL" id="MDR6512054.1"/>
    </source>
</evidence>
<comment type="caution">
    <text evidence="1">The sequence shown here is derived from an EMBL/GenBank/DDBJ whole genome shotgun (WGS) entry which is preliminary data.</text>
</comment>
<organism evidence="1 2">
    <name type="scientific">Novosphingobium capsulatum</name>
    <dbReference type="NCBI Taxonomy" id="13688"/>
    <lineage>
        <taxon>Bacteria</taxon>
        <taxon>Pseudomonadati</taxon>
        <taxon>Pseudomonadota</taxon>
        <taxon>Alphaproteobacteria</taxon>
        <taxon>Sphingomonadales</taxon>
        <taxon>Sphingomonadaceae</taxon>
        <taxon>Novosphingobium</taxon>
    </lineage>
</organism>
<evidence type="ECO:0000313" key="2">
    <source>
        <dbReference type="Proteomes" id="UP001184150"/>
    </source>
</evidence>
<protein>
    <submittedName>
        <fullName evidence="1">Uncharacterized protein</fullName>
    </submittedName>
</protein>
<name>A0ABU1MNZ0_9SPHN</name>
<dbReference type="EMBL" id="JAVDRD010000007">
    <property type="protein sequence ID" value="MDR6512054.1"/>
    <property type="molecule type" value="Genomic_DNA"/>
</dbReference>
<gene>
    <name evidence="1" type="ORF">J2792_002937</name>
</gene>
<accession>A0ABU1MNZ0</accession>